<dbReference type="GO" id="GO:0003723">
    <property type="term" value="F:RNA binding"/>
    <property type="evidence" value="ECO:0007669"/>
    <property type="project" value="UniProtKB-KW"/>
</dbReference>
<keyword evidence="8" id="KW-1185">Reference proteome</keyword>
<dbReference type="Ensembl" id="ENSMZET00005026707.1">
    <property type="protein sequence ID" value="ENSMZEP00005025871.1"/>
    <property type="gene ID" value="ENSMZEG00005019295.1"/>
</dbReference>
<dbReference type="FunFam" id="3.30.70.330:FF:000011">
    <property type="entry name" value="trinucleotide repeat-containing gene 6A protein-like"/>
    <property type="match status" value="1"/>
</dbReference>
<dbReference type="Pfam" id="PF16608">
    <property type="entry name" value="TNRC6-PABC_bdg"/>
    <property type="match status" value="1"/>
</dbReference>
<feature type="compositionally biased region" description="Low complexity" evidence="5">
    <location>
        <begin position="181"/>
        <end position="194"/>
    </location>
</feature>
<comment type="similarity">
    <text evidence="1">Belongs to the GW182 family.</text>
</comment>
<evidence type="ECO:0000259" key="6">
    <source>
        <dbReference type="Pfam" id="PF16608"/>
    </source>
</evidence>
<dbReference type="STRING" id="106582.ENSMZEP00005025871"/>
<dbReference type="InterPro" id="IPR052068">
    <property type="entry name" value="GW182_domain"/>
</dbReference>
<dbReference type="SUPFAM" id="SSF54928">
    <property type="entry name" value="RNA-binding domain, RBD"/>
    <property type="match status" value="1"/>
</dbReference>
<keyword evidence="4" id="KW-0943">RNA-mediated gene silencing</keyword>
<evidence type="ECO:0000256" key="5">
    <source>
        <dbReference type="SAM" id="MobiDB-lite"/>
    </source>
</evidence>
<evidence type="ECO:0000256" key="2">
    <source>
        <dbReference type="ARBA" id="ARBA00022845"/>
    </source>
</evidence>
<accession>A0A3P9CVM6</accession>
<dbReference type="PANTHER" id="PTHR13020">
    <property type="entry name" value="TRINUCLEOTIDE REPEAT-CONTAINING GENE 6"/>
    <property type="match status" value="1"/>
</dbReference>
<evidence type="ECO:0000313" key="7">
    <source>
        <dbReference type="Ensembl" id="ENSMZEP00005025871.1"/>
    </source>
</evidence>
<protein>
    <recommendedName>
        <fullName evidence="6">TNRC6 PABC binding domain-containing protein</fullName>
    </recommendedName>
</protein>
<evidence type="ECO:0000256" key="4">
    <source>
        <dbReference type="ARBA" id="ARBA00023158"/>
    </source>
</evidence>
<proteinExistence type="inferred from homology"/>
<feature type="compositionally biased region" description="Polar residues" evidence="5">
    <location>
        <begin position="285"/>
        <end position="300"/>
    </location>
</feature>
<feature type="region of interest" description="Disordered" evidence="5">
    <location>
        <begin position="25"/>
        <end position="113"/>
    </location>
</feature>
<sequence length="378" mass="39458">MPGGSPYAQYDMMVGEGLSDSWHRTPGNKMCAKPASTPSWPPEFQPGVPWKGIDRVDPESDPYMTPGSMMGNTVPPTLNDTEHQLLQDNTDSTPPLNTLLPSPGAWPYSASDSPLNNAHNSAKYTEYKTSWPPEPIGPKSWKASRGSSQTQLSRPPPGLASQKQPSPSPWSGGAPRLAARSWSSGSNSSTWSDGSSRETCWLVLSNLTPQIDGSTLRTICMQHGPLLTFHLGLTQGTALIRYSSRQEAAKAQSALHMCVLGNTTILAEFMSEEDVARAAAGSQGSGLESTGSSSDQSATQGPGLGIFTQWSTNGTGIGGAGGVEAGRQGLWGSVGGMGGTGYPSSSLWASPALEDRHQMGSPASLLPGDLLGGGGDSI</sequence>
<dbReference type="PANTHER" id="PTHR13020:SF32">
    <property type="entry name" value="TRINUCLEOTIDE REPEAT-CONTAINING GENE 6B PROTEIN"/>
    <property type="match status" value="1"/>
</dbReference>
<dbReference type="GO" id="GO:0005654">
    <property type="term" value="C:nucleoplasm"/>
    <property type="evidence" value="ECO:0007669"/>
    <property type="project" value="TreeGrafter"/>
</dbReference>
<feature type="domain" description="TNRC6 PABC binding" evidence="6">
    <location>
        <begin position="4"/>
        <end position="197"/>
    </location>
</feature>
<dbReference type="AlphaFoldDB" id="A0A3P9CVM6"/>
<feature type="compositionally biased region" description="Low complexity" evidence="5">
    <location>
        <begin position="89"/>
        <end position="103"/>
    </location>
</feature>
<evidence type="ECO:0000313" key="8">
    <source>
        <dbReference type="Proteomes" id="UP000265160"/>
    </source>
</evidence>
<dbReference type="GO" id="GO:0006417">
    <property type="term" value="P:regulation of translation"/>
    <property type="evidence" value="ECO:0007669"/>
    <property type="project" value="UniProtKB-KW"/>
</dbReference>
<dbReference type="InterPro" id="IPR032226">
    <property type="entry name" value="TNRC6_PABC-bd"/>
</dbReference>
<keyword evidence="3" id="KW-0694">RNA-binding</keyword>
<evidence type="ECO:0000256" key="3">
    <source>
        <dbReference type="ARBA" id="ARBA00022884"/>
    </source>
</evidence>
<feature type="region of interest" description="Disordered" evidence="5">
    <location>
        <begin position="280"/>
        <end position="305"/>
    </location>
</feature>
<name>A0A3P9CVM6_9CICH</name>
<dbReference type="Gene3D" id="3.30.70.330">
    <property type="match status" value="1"/>
</dbReference>
<organism evidence="7 8">
    <name type="scientific">Maylandia zebra</name>
    <name type="common">zebra mbuna</name>
    <dbReference type="NCBI Taxonomy" id="106582"/>
    <lineage>
        <taxon>Eukaryota</taxon>
        <taxon>Metazoa</taxon>
        <taxon>Chordata</taxon>
        <taxon>Craniata</taxon>
        <taxon>Vertebrata</taxon>
        <taxon>Euteleostomi</taxon>
        <taxon>Actinopterygii</taxon>
        <taxon>Neopterygii</taxon>
        <taxon>Teleostei</taxon>
        <taxon>Neoteleostei</taxon>
        <taxon>Acanthomorphata</taxon>
        <taxon>Ovalentaria</taxon>
        <taxon>Cichlomorphae</taxon>
        <taxon>Cichliformes</taxon>
        <taxon>Cichlidae</taxon>
        <taxon>African cichlids</taxon>
        <taxon>Pseudocrenilabrinae</taxon>
        <taxon>Haplochromini</taxon>
        <taxon>Maylandia</taxon>
        <taxon>Maylandia zebra complex</taxon>
    </lineage>
</organism>
<evidence type="ECO:0000256" key="1">
    <source>
        <dbReference type="ARBA" id="ARBA00007302"/>
    </source>
</evidence>
<feature type="region of interest" description="Disordered" evidence="5">
    <location>
        <begin position="127"/>
        <end position="195"/>
    </location>
</feature>
<dbReference type="Proteomes" id="UP000265160">
    <property type="component" value="Unplaced"/>
</dbReference>
<dbReference type="GO" id="GO:0060213">
    <property type="term" value="P:positive regulation of nuclear-transcribed mRNA poly(A) tail shortening"/>
    <property type="evidence" value="ECO:0007669"/>
    <property type="project" value="TreeGrafter"/>
</dbReference>
<dbReference type="InterPro" id="IPR012677">
    <property type="entry name" value="Nucleotide-bd_a/b_plait_sf"/>
</dbReference>
<dbReference type="GeneTree" id="ENSGT00940000155813"/>
<feature type="region of interest" description="Disordered" evidence="5">
    <location>
        <begin position="358"/>
        <end position="378"/>
    </location>
</feature>
<feature type="compositionally biased region" description="Polar residues" evidence="5">
    <location>
        <begin position="70"/>
        <end position="79"/>
    </location>
</feature>
<reference evidence="7" key="1">
    <citation type="submission" date="2025-08" db="UniProtKB">
        <authorList>
            <consortium name="Ensembl"/>
        </authorList>
    </citation>
    <scope>IDENTIFICATION</scope>
</reference>
<feature type="compositionally biased region" description="Low complexity" evidence="5">
    <location>
        <begin position="360"/>
        <end position="369"/>
    </location>
</feature>
<keyword evidence="2" id="KW-0810">Translation regulation</keyword>
<dbReference type="GO" id="GO:0035195">
    <property type="term" value="P:miRNA-mediated post-transcriptional gene silencing"/>
    <property type="evidence" value="ECO:0007669"/>
    <property type="project" value="TreeGrafter"/>
</dbReference>
<reference evidence="7" key="2">
    <citation type="submission" date="2025-09" db="UniProtKB">
        <authorList>
            <consortium name="Ensembl"/>
        </authorList>
    </citation>
    <scope>IDENTIFICATION</scope>
</reference>
<dbReference type="InterPro" id="IPR035979">
    <property type="entry name" value="RBD_domain_sf"/>
</dbReference>
<dbReference type="GO" id="GO:0000932">
    <property type="term" value="C:P-body"/>
    <property type="evidence" value="ECO:0007669"/>
    <property type="project" value="TreeGrafter"/>
</dbReference>